<comment type="caution">
    <text evidence="3">The sequence shown here is derived from an EMBL/GenBank/DDBJ whole genome shotgun (WGS) entry which is preliminary data.</text>
</comment>
<organism evidence="3 4">
    <name type="scientific">Rhododendron simsii</name>
    <name type="common">Sims's rhododendron</name>
    <dbReference type="NCBI Taxonomy" id="118357"/>
    <lineage>
        <taxon>Eukaryota</taxon>
        <taxon>Viridiplantae</taxon>
        <taxon>Streptophyta</taxon>
        <taxon>Embryophyta</taxon>
        <taxon>Tracheophyta</taxon>
        <taxon>Spermatophyta</taxon>
        <taxon>Magnoliopsida</taxon>
        <taxon>eudicotyledons</taxon>
        <taxon>Gunneridae</taxon>
        <taxon>Pentapetalae</taxon>
        <taxon>asterids</taxon>
        <taxon>Ericales</taxon>
        <taxon>Ericaceae</taxon>
        <taxon>Ericoideae</taxon>
        <taxon>Rhodoreae</taxon>
        <taxon>Rhododendron</taxon>
    </lineage>
</organism>
<dbReference type="InterPro" id="IPR040256">
    <property type="entry name" value="At4g02000-like"/>
</dbReference>
<sequence>MSSKPLNRRLEKGKMQFVSTSVASSNQTNAANMRPQQELLRGLLVRPSLSASFPVEHGYTRDQLLYLGGELPYSISNRIIAATINSPSFHFNPSLFCKGHVPFDEGIENGSTSDISSADITNTTDIVLKEIPNLILPEKILNKIRKPWEKNALILNVLGERVCHRTFCAEVGDLWEFKKDFKVIELGYNFYIIWFESMEDYMKVFCGGPWAILGHYLGVRKWEPNFRAWEAKEIATARVWIRFHRLPIEYYDEEALRIIAERFGKPIKIDVTIDEETRARSARVCVEIDQRKPRCREFRLERDTSSTLMSRKIENSKAFNGIRREKLTKEAEGFRFLQTKTKKKKSSKPSNRHLEEGKMQFVSTSVASSNQTNTENTGPQQELLQPSLSASFPVEHRYTRDQLLYLGGELPNSISNRIIKAAINSPSFHFDPSLFCIGHVPFDEGIENSSTSSDISGADITNTTDIVLKEIPNLILSEKILNQIRKPWEKNALIFNVLGERVEHRTFCAEVGDLWEFKKDFKVIELGYNFYIIWFESMEDYMKVFCGGPWAILGHYLGVRKWEPNFRAWEAKEIATARVWIRFPSLPIEYYDEEALRIIAERFGKPIKIDVTIDEETRARSARVCVEIDLKKPRCREFQLEGDKYKVEYDSTHSFCFNCGRVGHRNKNCESHSTVRNPERDLRRRDLAFL</sequence>
<keyword evidence="1" id="KW-0863">Zinc-finger</keyword>
<evidence type="ECO:0000313" key="4">
    <source>
        <dbReference type="Proteomes" id="UP000626092"/>
    </source>
</evidence>
<feature type="domain" description="CCHC-type" evidence="2">
    <location>
        <begin position="656"/>
        <end position="671"/>
    </location>
</feature>
<evidence type="ECO:0000313" key="3">
    <source>
        <dbReference type="EMBL" id="KAF7129209.1"/>
    </source>
</evidence>
<dbReference type="PANTHER" id="PTHR31286">
    <property type="entry name" value="GLYCINE-RICH CELL WALL STRUCTURAL PROTEIN 1.8-LIKE"/>
    <property type="match status" value="1"/>
</dbReference>
<dbReference type="InterPro" id="IPR025558">
    <property type="entry name" value="DUF4283"/>
</dbReference>
<dbReference type="OrthoDB" id="1670949at2759"/>
<protein>
    <recommendedName>
        <fullName evidence="2">CCHC-type domain-containing protein</fullName>
    </recommendedName>
</protein>
<name>A0A834GBX0_RHOSS</name>
<accession>A0A834GBX0</accession>
<keyword evidence="1" id="KW-0479">Metal-binding</keyword>
<dbReference type="PROSITE" id="PS50158">
    <property type="entry name" value="ZF_CCHC"/>
    <property type="match status" value="1"/>
</dbReference>
<gene>
    <name evidence="3" type="ORF">RHSIM_Rhsim10G0082900</name>
</gene>
<keyword evidence="4" id="KW-1185">Reference proteome</keyword>
<reference evidence="3" key="1">
    <citation type="submission" date="2019-11" db="EMBL/GenBank/DDBJ databases">
        <authorList>
            <person name="Liu Y."/>
            <person name="Hou J."/>
            <person name="Li T.-Q."/>
            <person name="Guan C.-H."/>
            <person name="Wu X."/>
            <person name="Wu H.-Z."/>
            <person name="Ling F."/>
            <person name="Zhang R."/>
            <person name="Shi X.-G."/>
            <person name="Ren J.-P."/>
            <person name="Chen E.-F."/>
            <person name="Sun J.-M."/>
        </authorList>
    </citation>
    <scope>NUCLEOTIDE SEQUENCE</scope>
    <source>
        <strain evidence="3">Adult_tree_wgs_1</strain>
        <tissue evidence="3">Leaves</tissue>
    </source>
</reference>
<dbReference type="GO" id="GO:0003676">
    <property type="term" value="F:nucleic acid binding"/>
    <property type="evidence" value="ECO:0007669"/>
    <property type="project" value="InterPro"/>
</dbReference>
<dbReference type="Proteomes" id="UP000626092">
    <property type="component" value="Unassembled WGS sequence"/>
</dbReference>
<dbReference type="EMBL" id="WJXA01000010">
    <property type="protein sequence ID" value="KAF7129209.1"/>
    <property type="molecule type" value="Genomic_DNA"/>
</dbReference>
<evidence type="ECO:0000256" key="1">
    <source>
        <dbReference type="PROSITE-ProRule" id="PRU00047"/>
    </source>
</evidence>
<keyword evidence="1" id="KW-0862">Zinc</keyword>
<dbReference type="Pfam" id="PF14111">
    <property type="entry name" value="DUF4283"/>
    <property type="match status" value="2"/>
</dbReference>
<dbReference type="AlphaFoldDB" id="A0A834GBX0"/>
<evidence type="ECO:0000259" key="2">
    <source>
        <dbReference type="PROSITE" id="PS50158"/>
    </source>
</evidence>
<dbReference type="InterPro" id="IPR001878">
    <property type="entry name" value="Znf_CCHC"/>
</dbReference>
<proteinExistence type="predicted"/>
<dbReference type="PANTHER" id="PTHR31286:SF99">
    <property type="entry name" value="DUF4283 DOMAIN-CONTAINING PROTEIN"/>
    <property type="match status" value="1"/>
</dbReference>
<dbReference type="GO" id="GO:0008270">
    <property type="term" value="F:zinc ion binding"/>
    <property type="evidence" value="ECO:0007669"/>
    <property type="project" value="UniProtKB-KW"/>
</dbReference>